<evidence type="ECO:0008006" key="4">
    <source>
        <dbReference type="Google" id="ProtNLM"/>
    </source>
</evidence>
<reference evidence="3" key="1">
    <citation type="submission" date="2016-08" db="EMBL/GenBank/DDBJ databases">
        <authorList>
            <person name="Varghese N."/>
            <person name="Submissions Spin"/>
        </authorList>
    </citation>
    <scope>NUCLEOTIDE SEQUENCE [LARGE SCALE GENOMIC DNA]</scope>
    <source>
        <strain evidence="3">ERR11</strain>
    </source>
</reference>
<gene>
    <name evidence="2" type="ORF">GA0061098_10717</name>
</gene>
<name>A0A1C3XUX4_9BRAD</name>
<protein>
    <recommendedName>
        <fullName evidence="4">Helix-turn-helix domain-containing protein</fullName>
    </recommendedName>
</protein>
<organism evidence="2 3">
    <name type="scientific">Bradyrhizobium shewense</name>
    <dbReference type="NCBI Taxonomy" id="1761772"/>
    <lineage>
        <taxon>Bacteria</taxon>
        <taxon>Pseudomonadati</taxon>
        <taxon>Pseudomonadota</taxon>
        <taxon>Alphaproteobacteria</taxon>
        <taxon>Hyphomicrobiales</taxon>
        <taxon>Nitrobacteraceae</taxon>
        <taxon>Bradyrhizobium</taxon>
    </lineage>
</organism>
<dbReference type="Proteomes" id="UP000199184">
    <property type="component" value="Unassembled WGS sequence"/>
</dbReference>
<accession>A0A1C3XUX4</accession>
<evidence type="ECO:0000313" key="2">
    <source>
        <dbReference type="EMBL" id="SCB56073.1"/>
    </source>
</evidence>
<sequence>MTTRLGVGPETIGKWRNRFIAYCIEGLYDEMRTGRPRTVEHEAVAELITKTLPRKPKAATHWSNACHRPRKRELPKARFMACCNSSVCSPIVGAASNSRPILFSREAARRGRALSQSAFRCFLWGSATSRVSTASWHDHPLRPQCARRRNHHSIQTPPSPGAPRLPASHRSKCAGPTGHRQLRHPQASKGQGLARQPVALAHSLHAKLHPLVQPDRTLFRAHQPTRHSLWLLRFHRRPVKKIHRFVRTKNANSQPFMWTANCRFHPPETCATLTADFRNRTLAKAESPPCTGRLNITRPDG</sequence>
<dbReference type="AlphaFoldDB" id="A0A1C3XUX4"/>
<proteinExistence type="predicted"/>
<evidence type="ECO:0000256" key="1">
    <source>
        <dbReference type="SAM" id="MobiDB-lite"/>
    </source>
</evidence>
<evidence type="ECO:0000313" key="3">
    <source>
        <dbReference type="Proteomes" id="UP000199184"/>
    </source>
</evidence>
<keyword evidence="3" id="KW-1185">Reference proteome</keyword>
<dbReference type="EMBL" id="FMAI01000071">
    <property type="protein sequence ID" value="SCB56073.1"/>
    <property type="molecule type" value="Genomic_DNA"/>
</dbReference>
<feature type="region of interest" description="Disordered" evidence="1">
    <location>
        <begin position="149"/>
        <end position="194"/>
    </location>
</feature>